<gene>
    <name evidence="1" type="ORF">H2198_006221</name>
</gene>
<protein>
    <submittedName>
        <fullName evidence="1">Uncharacterized protein</fullName>
    </submittedName>
</protein>
<evidence type="ECO:0000313" key="2">
    <source>
        <dbReference type="Proteomes" id="UP001172386"/>
    </source>
</evidence>
<dbReference type="EMBL" id="JAPDRQ010000112">
    <property type="protein sequence ID" value="KAJ9654782.1"/>
    <property type="molecule type" value="Genomic_DNA"/>
</dbReference>
<proteinExistence type="predicted"/>
<dbReference type="Proteomes" id="UP001172386">
    <property type="component" value="Unassembled WGS sequence"/>
</dbReference>
<accession>A0ACC3A3I7</accession>
<reference evidence="1" key="1">
    <citation type="submission" date="2022-10" db="EMBL/GenBank/DDBJ databases">
        <title>Culturing micro-colonial fungi from biological soil crusts in the Mojave desert and describing Neophaeococcomyces mojavensis, and introducing the new genera and species Taxawa tesnikishii.</title>
        <authorList>
            <person name="Kurbessoian T."/>
            <person name="Stajich J.E."/>
        </authorList>
    </citation>
    <scope>NUCLEOTIDE SEQUENCE</scope>
    <source>
        <strain evidence="1">JES_112</strain>
    </source>
</reference>
<keyword evidence="2" id="KW-1185">Reference proteome</keyword>
<comment type="caution">
    <text evidence="1">The sequence shown here is derived from an EMBL/GenBank/DDBJ whole genome shotgun (WGS) entry which is preliminary data.</text>
</comment>
<name>A0ACC3A3I7_9EURO</name>
<sequence>MTQQSAPLSNVANENENENAEIIELYFTLSTQASRLLRELDDFQDYISTKYPDSDVFLARFRREVRQEAKMLRDRGKCIPPTIWARYAGDSRVEDKHYPQHASAELFGDVLSPDDGKEGNKIEIDEKECNGGVGTCLAFEERVDNGDGADGVSDDLGLRGLHNVRSSNITSYVAIWEVAKRNEGLVSLKKKVKYPALTRVSSRKKKKVPKETATIDIIAGHGTKWIKVWTKSQRWLEMDMAKEGLVDLGEDLSIIDEDEDTSSGVSQILQGQDRDGLNDLKLVRMAREYVAASKTSRINHKHPKVHFVLPKIHRSRSRDVDVVLAAIERLGVVVVCFGEIEPAEGSILAESIGGLFERMLGHPEPPSYPNGHALNLDCTVLIALVSDISHSQLRSEEAPNGVEIPSHYHGQSRCDVYDQFQADKCRPLLISDIYPILSGKQLICTSTAAEHLRKIVRLMGTETEARRAEILLEDMKADRARAEWTNISVHEMPGSVQLPLEIVNFDLGQALSDIQQQSQRGVDHADFEVAHRLSKLEERQLSGLNKAVFISGWSRRIRTFTLNRVVSGFIDRTIDAILDDIEEQRTPGGFNGPVVFDGPYMKVCARERSLIGSEKTCRNK</sequence>
<evidence type="ECO:0000313" key="1">
    <source>
        <dbReference type="EMBL" id="KAJ9654782.1"/>
    </source>
</evidence>
<organism evidence="1 2">
    <name type="scientific">Neophaeococcomyces mojaviensis</name>
    <dbReference type="NCBI Taxonomy" id="3383035"/>
    <lineage>
        <taxon>Eukaryota</taxon>
        <taxon>Fungi</taxon>
        <taxon>Dikarya</taxon>
        <taxon>Ascomycota</taxon>
        <taxon>Pezizomycotina</taxon>
        <taxon>Eurotiomycetes</taxon>
        <taxon>Chaetothyriomycetidae</taxon>
        <taxon>Chaetothyriales</taxon>
        <taxon>Chaetothyriales incertae sedis</taxon>
        <taxon>Neophaeococcomyces</taxon>
    </lineage>
</organism>